<dbReference type="SUPFAM" id="SSF81340">
    <property type="entry name" value="Clc chloride channel"/>
    <property type="match status" value="1"/>
</dbReference>
<dbReference type="CDD" id="cd02205">
    <property type="entry name" value="CBS_pair_SF"/>
    <property type="match status" value="1"/>
</dbReference>
<organism evidence="13 14">
    <name type="scientific">Salegentibacter agarivorans</name>
    <dbReference type="NCBI Taxonomy" id="345907"/>
    <lineage>
        <taxon>Bacteria</taxon>
        <taxon>Pseudomonadati</taxon>
        <taxon>Bacteroidota</taxon>
        <taxon>Flavobacteriia</taxon>
        <taxon>Flavobacteriales</taxon>
        <taxon>Flavobacteriaceae</taxon>
        <taxon>Salegentibacter</taxon>
    </lineage>
</organism>
<keyword evidence="2" id="KW-0813">Transport</keyword>
<dbReference type="Gene3D" id="3.10.580.10">
    <property type="entry name" value="CBS-domain"/>
    <property type="match status" value="1"/>
</dbReference>
<dbReference type="PROSITE" id="PS51371">
    <property type="entry name" value="CBS"/>
    <property type="match status" value="2"/>
</dbReference>
<keyword evidence="4 11" id="KW-1133">Transmembrane helix</keyword>
<dbReference type="GO" id="GO:0034707">
    <property type="term" value="C:chloride channel complex"/>
    <property type="evidence" value="ECO:0007669"/>
    <property type="project" value="UniProtKB-KW"/>
</dbReference>
<dbReference type="InterPro" id="IPR000644">
    <property type="entry name" value="CBS_dom"/>
</dbReference>
<dbReference type="Pfam" id="PF00571">
    <property type="entry name" value="CBS"/>
    <property type="match status" value="2"/>
</dbReference>
<dbReference type="AlphaFoldDB" id="A0A1I2NG90"/>
<keyword evidence="7" id="KW-0869">Chloride channel</keyword>
<keyword evidence="9" id="KW-0407">Ion channel</keyword>
<dbReference type="EMBL" id="FOOH01000021">
    <property type="protein sequence ID" value="SFG02904.1"/>
    <property type="molecule type" value="Genomic_DNA"/>
</dbReference>
<feature type="domain" description="CBS" evidence="12">
    <location>
        <begin position="511"/>
        <end position="568"/>
    </location>
</feature>
<feature type="transmembrane region" description="Helical" evidence="11">
    <location>
        <begin position="296"/>
        <end position="313"/>
    </location>
</feature>
<evidence type="ECO:0000256" key="7">
    <source>
        <dbReference type="ARBA" id="ARBA00023173"/>
    </source>
</evidence>
<gene>
    <name evidence="13" type="ORF">SAMN04488033_12169</name>
</gene>
<proteinExistence type="predicted"/>
<evidence type="ECO:0000256" key="9">
    <source>
        <dbReference type="ARBA" id="ARBA00023303"/>
    </source>
</evidence>
<evidence type="ECO:0000256" key="5">
    <source>
        <dbReference type="ARBA" id="ARBA00023065"/>
    </source>
</evidence>
<evidence type="ECO:0000256" key="2">
    <source>
        <dbReference type="ARBA" id="ARBA00022448"/>
    </source>
</evidence>
<accession>A0A1I2NG90</accession>
<protein>
    <submittedName>
        <fullName evidence="13">Chloride channel protein, CIC family</fullName>
    </submittedName>
</protein>
<dbReference type="Gene3D" id="1.10.3080.10">
    <property type="entry name" value="Clc chloride channel"/>
    <property type="match status" value="1"/>
</dbReference>
<keyword evidence="6 11" id="KW-0472">Membrane</keyword>
<keyword evidence="5" id="KW-0406">Ion transport</keyword>
<feature type="transmembrane region" description="Helical" evidence="11">
    <location>
        <begin position="390"/>
        <end position="407"/>
    </location>
</feature>
<feature type="transmembrane region" description="Helical" evidence="11">
    <location>
        <begin position="88"/>
        <end position="107"/>
    </location>
</feature>
<reference evidence="14" key="1">
    <citation type="submission" date="2016-10" db="EMBL/GenBank/DDBJ databases">
        <authorList>
            <person name="Varghese N."/>
            <person name="Submissions S."/>
        </authorList>
    </citation>
    <scope>NUCLEOTIDE SEQUENCE [LARGE SCALE GENOMIC DNA]</scope>
    <source>
        <strain evidence="14">DSM 23515</strain>
    </source>
</reference>
<feature type="transmembrane region" description="Helical" evidence="11">
    <location>
        <begin position="357"/>
        <end position="383"/>
    </location>
</feature>
<feature type="domain" description="CBS" evidence="12">
    <location>
        <begin position="445"/>
        <end position="504"/>
    </location>
</feature>
<dbReference type="InterPro" id="IPR001807">
    <property type="entry name" value="ClC"/>
</dbReference>
<sequence>MILSAIIGFTAGLGAVVIKNLTHYIQRLLEGNLIINYHHAFYFIFPLIGLSLTLLVIKVVLKKKIGHGIPSTLYAISRRKGIMRSFQMYASIITAPLTVGFGGSVGLEGPTVATGASLGSNISRFFKMNQSSRTLLIGCAAAGAMSSIFKAPIAAIIFAIEVFSLDLTLISMVPLLIASVSAILTSYFFFGSDIILPVDLQDNFNISEVPFYIILGVLAAGCSMYFTHIYFKIGDAFKKIDSLFYRLLLGGLGLGILIYLIPPLYGEGYNVINNLLAEDYLEALGTNFFNDYLDNIWIVIILLAGLVIFKILATSLTFGAGGIGGIFAPVLFMGSAMGHCFALIINNLGILKTPISVSSFTMVGMAGLMAGVLHAPLTAIFLIAELTGGYELFVPLMITAAISYMITNQFQPHSVYTMELAKRGDLLTHNKDQAVLTLLNIQQIIEKNFVTLNIDMNLGDVIHDGVIKSSRNLFPVIDENRKFLGIILLDDIRPIMFDQKMYEEVKVSDVMQRAPEIIDLRKDRPKDIMTKFQETNAWNLPVVEDEVYVGFISKSKLLTAYRQKLIEVTV</sequence>
<evidence type="ECO:0000256" key="6">
    <source>
        <dbReference type="ARBA" id="ARBA00023136"/>
    </source>
</evidence>
<keyword evidence="14" id="KW-1185">Reference proteome</keyword>
<evidence type="ECO:0000256" key="3">
    <source>
        <dbReference type="ARBA" id="ARBA00022692"/>
    </source>
</evidence>
<comment type="subcellular location">
    <subcellularLocation>
        <location evidence="1">Membrane</location>
        <topology evidence="1">Multi-pass membrane protein</topology>
    </subcellularLocation>
</comment>
<feature type="transmembrane region" description="Helical" evidence="11">
    <location>
        <begin position="243"/>
        <end position="261"/>
    </location>
</feature>
<dbReference type="InterPro" id="IPR046342">
    <property type="entry name" value="CBS_dom_sf"/>
</dbReference>
<name>A0A1I2NG90_9FLAO</name>
<evidence type="ECO:0000313" key="14">
    <source>
        <dbReference type="Proteomes" id="UP000199116"/>
    </source>
</evidence>
<dbReference type="InterPro" id="IPR050368">
    <property type="entry name" value="ClC-type_chloride_channel"/>
</dbReference>
<feature type="transmembrane region" description="Helical" evidence="11">
    <location>
        <begin position="209"/>
        <end position="231"/>
    </location>
</feature>
<evidence type="ECO:0000256" key="8">
    <source>
        <dbReference type="ARBA" id="ARBA00023214"/>
    </source>
</evidence>
<keyword evidence="3 11" id="KW-0812">Transmembrane</keyword>
<dbReference type="PANTHER" id="PTHR43427">
    <property type="entry name" value="CHLORIDE CHANNEL PROTEIN CLC-E"/>
    <property type="match status" value="1"/>
</dbReference>
<dbReference type="GO" id="GO:0005254">
    <property type="term" value="F:chloride channel activity"/>
    <property type="evidence" value="ECO:0007669"/>
    <property type="project" value="UniProtKB-KW"/>
</dbReference>
<dbReference type="PRINTS" id="PR00762">
    <property type="entry name" value="CLCHANNEL"/>
</dbReference>
<evidence type="ECO:0000256" key="4">
    <source>
        <dbReference type="ARBA" id="ARBA00022989"/>
    </source>
</evidence>
<evidence type="ECO:0000259" key="12">
    <source>
        <dbReference type="PROSITE" id="PS51371"/>
    </source>
</evidence>
<evidence type="ECO:0000313" key="13">
    <source>
        <dbReference type="EMBL" id="SFG02904.1"/>
    </source>
</evidence>
<feature type="transmembrane region" description="Helical" evidence="11">
    <location>
        <begin position="39"/>
        <end position="61"/>
    </location>
</feature>
<evidence type="ECO:0000256" key="10">
    <source>
        <dbReference type="PROSITE-ProRule" id="PRU00703"/>
    </source>
</evidence>
<dbReference type="Pfam" id="PF00654">
    <property type="entry name" value="Voltage_CLC"/>
    <property type="match status" value="1"/>
</dbReference>
<keyword evidence="10" id="KW-0129">CBS domain</keyword>
<keyword evidence="8" id="KW-0868">Chloride</keyword>
<feature type="transmembrane region" description="Helical" evidence="11">
    <location>
        <begin position="135"/>
        <end position="160"/>
    </location>
</feature>
<evidence type="ECO:0000256" key="11">
    <source>
        <dbReference type="SAM" id="Phobius"/>
    </source>
</evidence>
<feature type="transmembrane region" description="Helical" evidence="11">
    <location>
        <begin position="325"/>
        <end position="345"/>
    </location>
</feature>
<dbReference type="SUPFAM" id="SSF54631">
    <property type="entry name" value="CBS-domain pair"/>
    <property type="match status" value="1"/>
</dbReference>
<dbReference type="CDD" id="cd00400">
    <property type="entry name" value="Voltage_gated_ClC"/>
    <property type="match status" value="1"/>
</dbReference>
<evidence type="ECO:0000256" key="1">
    <source>
        <dbReference type="ARBA" id="ARBA00004141"/>
    </source>
</evidence>
<dbReference type="InterPro" id="IPR014743">
    <property type="entry name" value="Cl-channel_core"/>
</dbReference>
<dbReference type="PANTHER" id="PTHR43427:SF6">
    <property type="entry name" value="CHLORIDE CHANNEL PROTEIN CLC-E"/>
    <property type="match status" value="1"/>
</dbReference>
<dbReference type="Proteomes" id="UP000199116">
    <property type="component" value="Unassembled WGS sequence"/>
</dbReference>
<feature type="transmembrane region" description="Helical" evidence="11">
    <location>
        <begin position="167"/>
        <end position="189"/>
    </location>
</feature>